<dbReference type="PANTHER" id="PTHR43794">
    <property type="entry name" value="AMINOHYDROLASE SSNA-RELATED"/>
    <property type="match status" value="1"/>
</dbReference>
<dbReference type="CDD" id="cd01298">
    <property type="entry name" value="ATZ_TRZ_like"/>
    <property type="match status" value="1"/>
</dbReference>
<sequence>MVDLILKNGTVATMNERREVIENGSVVIEENRIRDVDNTKQINKQYSAEREIDCEGKLILPGLVDSHVHLGQALIRACADDMPLVPWLKERVLPLQGIAYEKGDGKLSAKLCALEMIKSGTTTFVEALLHGKYIEEMIEGIVESGMRGAISKSLMNQPDYADQSGAIPKCMRENGEKTLQQTRKLIDKWHGAADNRIHIWYGLRTPGGATVDFYRRAAEEAKEHDTGFTIHLAEVKDDIRYLENEFGMTPMEFMKHCNIVGENTIYAHGVWLPEKDFQIIKENNCTLSHNPASNLKLGSGIAPIPEMLNHGVNVALGCDGGPSNDNYDMIREMKLAALIHKGRKLDPTLMPAETILKMATINGARGTVWDSDIGSLEPGKLADIIVVNLNKVHSAPVRNPISNLVYAGHEGNVETTIINGNIIMESREIRTLDEEKILKEVIKQASKIDERLNLNIDTRWPKI</sequence>
<gene>
    <name evidence="3" type="ORF">AKJ49_00565</name>
</gene>
<keyword evidence="1" id="KW-0378">Hydrolase</keyword>
<dbReference type="Gene3D" id="2.30.40.10">
    <property type="entry name" value="Urease, subunit C, domain 1"/>
    <property type="match status" value="1"/>
</dbReference>
<dbReference type="InterPro" id="IPR050287">
    <property type="entry name" value="MTA/SAH_deaminase"/>
</dbReference>
<dbReference type="GO" id="GO:0016810">
    <property type="term" value="F:hydrolase activity, acting on carbon-nitrogen (but not peptide) bonds"/>
    <property type="evidence" value="ECO:0007669"/>
    <property type="project" value="InterPro"/>
</dbReference>
<evidence type="ECO:0000259" key="2">
    <source>
        <dbReference type="Pfam" id="PF01979"/>
    </source>
</evidence>
<dbReference type="PANTHER" id="PTHR43794:SF11">
    <property type="entry name" value="AMIDOHYDROLASE-RELATED DOMAIN-CONTAINING PROTEIN"/>
    <property type="match status" value="1"/>
</dbReference>
<evidence type="ECO:0000313" key="4">
    <source>
        <dbReference type="Proteomes" id="UP000070549"/>
    </source>
</evidence>
<dbReference type="Pfam" id="PF01979">
    <property type="entry name" value="Amidohydro_1"/>
    <property type="match status" value="1"/>
</dbReference>
<reference evidence="3 4" key="1">
    <citation type="journal article" date="2016" name="Sci. Rep.">
        <title>Metabolic traits of an uncultured archaeal lineage -MSBL1- from brine pools of the Red Sea.</title>
        <authorList>
            <person name="Mwirichia R."/>
            <person name="Alam I."/>
            <person name="Rashid M."/>
            <person name="Vinu M."/>
            <person name="Ba-Alawi W."/>
            <person name="Anthony Kamau A."/>
            <person name="Kamanda Ngugi D."/>
            <person name="Goker M."/>
            <person name="Klenk H.P."/>
            <person name="Bajic V."/>
            <person name="Stingl U."/>
        </authorList>
    </citation>
    <scope>NUCLEOTIDE SEQUENCE [LARGE SCALE GENOMIC DNA]</scope>
    <source>
        <strain evidence="3">SCGC-AAA382A03</strain>
    </source>
</reference>
<name>A0A133VGH4_9EURY</name>
<protein>
    <recommendedName>
        <fullName evidence="2">Amidohydrolase-related domain-containing protein</fullName>
    </recommendedName>
</protein>
<evidence type="ECO:0000256" key="1">
    <source>
        <dbReference type="ARBA" id="ARBA00022801"/>
    </source>
</evidence>
<dbReference type="InterPro" id="IPR011059">
    <property type="entry name" value="Metal-dep_hydrolase_composite"/>
</dbReference>
<dbReference type="AlphaFoldDB" id="A0A133VGH4"/>
<dbReference type="SUPFAM" id="SSF51338">
    <property type="entry name" value="Composite domain of metallo-dependent hydrolases"/>
    <property type="match status" value="1"/>
</dbReference>
<dbReference type="SUPFAM" id="SSF51556">
    <property type="entry name" value="Metallo-dependent hydrolases"/>
    <property type="match status" value="1"/>
</dbReference>
<feature type="domain" description="Amidohydrolase-related" evidence="2">
    <location>
        <begin position="59"/>
        <end position="422"/>
    </location>
</feature>
<dbReference type="InterPro" id="IPR006680">
    <property type="entry name" value="Amidohydro-rel"/>
</dbReference>
<evidence type="ECO:0000313" key="3">
    <source>
        <dbReference type="EMBL" id="KXB05536.1"/>
    </source>
</evidence>
<organism evidence="3 4">
    <name type="scientific">candidate division MSBL1 archaeon SCGC-AAA382A03</name>
    <dbReference type="NCBI Taxonomy" id="1698278"/>
    <lineage>
        <taxon>Archaea</taxon>
        <taxon>Methanobacteriati</taxon>
        <taxon>Methanobacteriota</taxon>
        <taxon>candidate division MSBL1</taxon>
    </lineage>
</organism>
<dbReference type="Proteomes" id="UP000070549">
    <property type="component" value="Unassembled WGS sequence"/>
</dbReference>
<dbReference type="EMBL" id="LHYC01000010">
    <property type="protein sequence ID" value="KXB05536.1"/>
    <property type="molecule type" value="Genomic_DNA"/>
</dbReference>
<dbReference type="Gene3D" id="3.20.20.140">
    <property type="entry name" value="Metal-dependent hydrolases"/>
    <property type="match status" value="1"/>
</dbReference>
<dbReference type="PATRIC" id="fig|1698278.3.peg.11"/>
<keyword evidence="4" id="KW-1185">Reference proteome</keyword>
<accession>A0A133VGH4</accession>
<comment type="caution">
    <text evidence="3">The sequence shown here is derived from an EMBL/GenBank/DDBJ whole genome shotgun (WGS) entry which is preliminary data.</text>
</comment>
<dbReference type="InterPro" id="IPR032466">
    <property type="entry name" value="Metal_Hydrolase"/>
</dbReference>
<proteinExistence type="predicted"/>